<gene>
    <name evidence="5" type="ORF">GCM10010911_52430</name>
</gene>
<dbReference type="Pfam" id="PF00535">
    <property type="entry name" value="Glycos_transf_2"/>
    <property type="match status" value="1"/>
</dbReference>
<feature type="domain" description="Glycosyltransferase 2-like" evidence="4">
    <location>
        <begin position="6"/>
        <end position="164"/>
    </location>
</feature>
<comment type="caution">
    <text evidence="5">The sequence shown here is derived from an EMBL/GenBank/DDBJ whole genome shotgun (WGS) entry which is preliminary data.</text>
</comment>
<dbReference type="InterPro" id="IPR001173">
    <property type="entry name" value="Glyco_trans_2-like"/>
</dbReference>
<keyword evidence="6" id="KW-1185">Reference proteome</keyword>
<evidence type="ECO:0000256" key="3">
    <source>
        <dbReference type="ARBA" id="ARBA00022679"/>
    </source>
</evidence>
<evidence type="ECO:0000313" key="6">
    <source>
        <dbReference type="Proteomes" id="UP000612456"/>
    </source>
</evidence>
<evidence type="ECO:0000313" key="5">
    <source>
        <dbReference type="EMBL" id="GGD87511.1"/>
    </source>
</evidence>
<sequence>MNKILIIIPAFNEEYNIENLVKEIKLVADINLDILVINDCSTDNTELVCKNSGVRTINLPSNLGIGGAVQTGYKFALKNKYEIAIQVDGDGQHRPEYIKELIRPILDNEADMVIGSRYINKEGFQSTKLRRIGIIYFSKLLHLLTNQVITDPTSGFRACNDKVIQLFSKRYPVDYPEPESIMFLKRNKYIIKEIPVQMKARMGGVSSISSLKSVYYMTKVSLAILIDKMRKQIV</sequence>
<dbReference type="AlphaFoldDB" id="A0A916ZD75"/>
<comment type="similarity">
    <text evidence="1">Belongs to the glycosyltransferase 2 family.</text>
</comment>
<dbReference type="SUPFAM" id="SSF53448">
    <property type="entry name" value="Nucleotide-diphospho-sugar transferases"/>
    <property type="match status" value="1"/>
</dbReference>
<reference evidence="5" key="1">
    <citation type="journal article" date="2014" name="Int. J. Syst. Evol. Microbiol.">
        <title>Complete genome sequence of Corynebacterium casei LMG S-19264T (=DSM 44701T), isolated from a smear-ripened cheese.</title>
        <authorList>
            <consortium name="US DOE Joint Genome Institute (JGI-PGF)"/>
            <person name="Walter F."/>
            <person name="Albersmeier A."/>
            <person name="Kalinowski J."/>
            <person name="Ruckert C."/>
        </authorList>
    </citation>
    <scope>NUCLEOTIDE SEQUENCE</scope>
    <source>
        <strain evidence="5">CGMCC 1.15178</strain>
    </source>
</reference>
<organism evidence="5 6">
    <name type="scientific">Paenibacillus nasutitermitis</name>
    <dbReference type="NCBI Taxonomy" id="1652958"/>
    <lineage>
        <taxon>Bacteria</taxon>
        <taxon>Bacillati</taxon>
        <taxon>Bacillota</taxon>
        <taxon>Bacilli</taxon>
        <taxon>Bacillales</taxon>
        <taxon>Paenibacillaceae</taxon>
        <taxon>Paenibacillus</taxon>
    </lineage>
</organism>
<dbReference type="RefSeq" id="WP_188996637.1">
    <property type="nucleotide sequence ID" value="NZ_BMHP01000004.1"/>
</dbReference>
<dbReference type="Proteomes" id="UP000612456">
    <property type="component" value="Unassembled WGS sequence"/>
</dbReference>
<dbReference type="InterPro" id="IPR039528">
    <property type="entry name" value="DPM1-like"/>
</dbReference>
<dbReference type="GO" id="GO:0004582">
    <property type="term" value="F:dolichyl-phosphate beta-D-mannosyltransferase activity"/>
    <property type="evidence" value="ECO:0007669"/>
    <property type="project" value="InterPro"/>
</dbReference>
<dbReference type="CDD" id="cd04179">
    <property type="entry name" value="DPM_DPG-synthase_like"/>
    <property type="match status" value="1"/>
</dbReference>
<dbReference type="PANTHER" id="PTHR43398:SF1">
    <property type="entry name" value="DOLICHOL-PHOSPHATE MANNOSYLTRANSFERASE SUBUNIT 1"/>
    <property type="match status" value="1"/>
</dbReference>
<dbReference type="PANTHER" id="PTHR43398">
    <property type="entry name" value="DOLICHOL-PHOSPHATE MANNOSYLTRANSFERASE SUBUNIT 1"/>
    <property type="match status" value="1"/>
</dbReference>
<evidence type="ECO:0000259" key="4">
    <source>
        <dbReference type="Pfam" id="PF00535"/>
    </source>
</evidence>
<name>A0A916ZD75_9BACL</name>
<dbReference type="InterPro" id="IPR029044">
    <property type="entry name" value="Nucleotide-diphossugar_trans"/>
</dbReference>
<protein>
    <submittedName>
        <fullName evidence="5">Glycosyl transferase</fullName>
    </submittedName>
</protein>
<dbReference type="GO" id="GO:0016020">
    <property type="term" value="C:membrane"/>
    <property type="evidence" value="ECO:0007669"/>
    <property type="project" value="GOC"/>
</dbReference>
<keyword evidence="2" id="KW-0328">Glycosyltransferase</keyword>
<evidence type="ECO:0000256" key="1">
    <source>
        <dbReference type="ARBA" id="ARBA00006739"/>
    </source>
</evidence>
<proteinExistence type="inferred from homology"/>
<evidence type="ECO:0000256" key="2">
    <source>
        <dbReference type="ARBA" id="ARBA00022676"/>
    </source>
</evidence>
<reference evidence="5" key="2">
    <citation type="submission" date="2020-09" db="EMBL/GenBank/DDBJ databases">
        <authorList>
            <person name="Sun Q."/>
            <person name="Zhou Y."/>
        </authorList>
    </citation>
    <scope>NUCLEOTIDE SEQUENCE</scope>
    <source>
        <strain evidence="5">CGMCC 1.15178</strain>
    </source>
</reference>
<dbReference type="Gene3D" id="3.90.550.10">
    <property type="entry name" value="Spore Coat Polysaccharide Biosynthesis Protein SpsA, Chain A"/>
    <property type="match status" value="1"/>
</dbReference>
<keyword evidence="3 5" id="KW-0808">Transferase</keyword>
<dbReference type="EMBL" id="BMHP01000004">
    <property type="protein sequence ID" value="GGD87511.1"/>
    <property type="molecule type" value="Genomic_DNA"/>
</dbReference>
<accession>A0A916ZD75</accession>
<dbReference type="GO" id="GO:0009247">
    <property type="term" value="P:glycolipid biosynthetic process"/>
    <property type="evidence" value="ECO:0007669"/>
    <property type="project" value="TreeGrafter"/>
</dbReference>